<protein>
    <submittedName>
        <fullName evidence="1">Uncharacterized protein</fullName>
    </submittedName>
</protein>
<organism evidence="1 2">
    <name type="scientific">Candida verbasci</name>
    <dbReference type="NCBI Taxonomy" id="1227364"/>
    <lineage>
        <taxon>Eukaryota</taxon>
        <taxon>Fungi</taxon>
        <taxon>Dikarya</taxon>
        <taxon>Ascomycota</taxon>
        <taxon>Saccharomycotina</taxon>
        <taxon>Pichiomycetes</taxon>
        <taxon>Debaryomycetaceae</taxon>
        <taxon>Candida/Lodderomyces clade</taxon>
        <taxon>Candida</taxon>
    </lineage>
</organism>
<dbReference type="EMBL" id="CANTUO010000005">
    <property type="protein sequence ID" value="CAI5759701.1"/>
    <property type="molecule type" value="Genomic_DNA"/>
</dbReference>
<dbReference type="OrthoDB" id="4095573at2759"/>
<dbReference type="AlphaFoldDB" id="A0A9W4U1H2"/>
<evidence type="ECO:0000313" key="2">
    <source>
        <dbReference type="Proteomes" id="UP001152885"/>
    </source>
</evidence>
<proteinExistence type="predicted"/>
<evidence type="ECO:0000313" key="1">
    <source>
        <dbReference type="EMBL" id="CAI5759701.1"/>
    </source>
</evidence>
<name>A0A9W4U1H2_9ASCO</name>
<sequence>MSMLSSSFKGLVAGSIITPVVTKFFIVPYCFDNQVSKEIHYIQQEMEFVGWNVRHLQEEKGFKEDELYQPIGYHGFQH</sequence>
<gene>
    <name evidence="1" type="ORF">CANVERA_P4212</name>
</gene>
<reference evidence="1" key="1">
    <citation type="submission" date="2022-12" db="EMBL/GenBank/DDBJ databases">
        <authorList>
            <person name="Brejova B."/>
        </authorList>
    </citation>
    <scope>NUCLEOTIDE SEQUENCE</scope>
</reference>
<comment type="caution">
    <text evidence="1">The sequence shown here is derived from an EMBL/GenBank/DDBJ whole genome shotgun (WGS) entry which is preliminary data.</text>
</comment>
<dbReference type="Proteomes" id="UP001152885">
    <property type="component" value="Unassembled WGS sequence"/>
</dbReference>
<keyword evidence="2" id="KW-1185">Reference proteome</keyword>
<accession>A0A9W4U1H2</accession>